<evidence type="ECO:0000256" key="1">
    <source>
        <dbReference type="PROSITE-ProRule" id="PRU00267"/>
    </source>
</evidence>
<keyword evidence="1" id="KW-0238">DNA-binding</keyword>
<dbReference type="SUPFAM" id="SSF47095">
    <property type="entry name" value="HMG-box"/>
    <property type="match status" value="3"/>
</dbReference>
<dbReference type="EMBL" id="BQKI01000074">
    <property type="protein sequence ID" value="GJN19503.1"/>
    <property type="molecule type" value="Genomic_DNA"/>
</dbReference>
<dbReference type="GO" id="GO:0005634">
    <property type="term" value="C:nucleus"/>
    <property type="evidence" value="ECO:0007669"/>
    <property type="project" value="UniProtKB-UniRule"/>
</dbReference>
<dbReference type="PROSITE" id="PS50118">
    <property type="entry name" value="HMG_BOX_2"/>
    <property type="match status" value="3"/>
</dbReference>
<feature type="region of interest" description="Disordered" evidence="3">
    <location>
        <begin position="31"/>
        <end position="67"/>
    </location>
</feature>
<feature type="region of interest" description="Disordered" evidence="3">
    <location>
        <begin position="140"/>
        <end position="166"/>
    </location>
</feature>
<proteinExistence type="predicted"/>
<feature type="compositionally biased region" description="Low complexity" evidence="3">
    <location>
        <begin position="49"/>
        <end position="67"/>
    </location>
</feature>
<dbReference type="PANTHER" id="PTHR46912">
    <property type="entry name" value="HIGH MOBILITY GROUP B PROTEIN 13"/>
    <property type="match status" value="1"/>
</dbReference>
<accession>A0AAV5E9R6</accession>
<dbReference type="InterPro" id="IPR036910">
    <property type="entry name" value="HMG_box_dom_sf"/>
</dbReference>
<feature type="domain" description="HMG box" evidence="4">
    <location>
        <begin position="288"/>
        <end position="354"/>
    </location>
</feature>
<organism evidence="5 6">
    <name type="scientific">Eleusine coracana subsp. coracana</name>
    <dbReference type="NCBI Taxonomy" id="191504"/>
    <lineage>
        <taxon>Eukaryota</taxon>
        <taxon>Viridiplantae</taxon>
        <taxon>Streptophyta</taxon>
        <taxon>Embryophyta</taxon>
        <taxon>Tracheophyta</taxon>
        <taxon>Spermatophyta</taxon>
        <taxon>Magnoliopsida</taxon>
        <taxon>Liliopsida</taxon>
        <taxon>Poales</taxon>
        <taxon>Poaceae</taxon>
        <taxon>PACMAD clade</taxon>
        <taxon>Chloridoideae</taxon>
        <taxon>Cynodonteae</taxon>
        <taxon>Eleusininae</taxon>
        <taxon>Eleusine</taxon>
    </lineage>
</organism>
<evidence type="ECO:0000256" key="2">
    <source>
        <dbReference type="SAM" id="Coils"/>
    </source>
</evidence>
<dbReference type="GO" id="GO:0003677">
    <property type="term" value="F:DNA binding"/>
    <property type="evidence" value="ECO:0007669"/>
    <property type="project" value="UniProtKB-UniRule"/>
</dbReference>
<dbReference type="Gene3D" id="1.10.30.10">
    <property type="entry name" value="High mobility group box domain"/>
    <property type="match status" value="3"/>
</dbReference>
<dbReference type="AlphaFoldDB" id="A0AAV5E9R6"/>
<feature type="compositionally biased region" description="Basic and acidic residues" evidence="3">
    <location>
        <begin position="141"/>
        <end position="152"/>
    </location>
</feature>
<feature type="compositionally biased region" description="Basic residues" evidence="3">
    <location>
        <begin position="153"/>
        <end position="166"/>
    </location>
</feature>
<reference evidence="5" key="2">
    <citation type="submission" date="2021-12" db="EMBL/GenBank/DDBJ databases">
        <title>Resequencing data analysis of finger millet.</title>
        <authorList>
            <person name="Hatakeyama M."/>
            <person name="Aluri S."/>
            <person name="Balachadran M.T."/>
            <person name="Sivarajan S.R."/>
            <person name="Poveda L."/>
            <person name="Shimizu-Inatsugi R."/>
            <person name="Schlapbach R."/>
            <person name="Sreeman S.M."/>
            <person name="Shimizu K.K."/>
        </authorList>
    </citation>
    <scope>NUCLEOTIDE SEQUENCE</scope>
</reference>
<feature type="DNA-binding region" description="HMG box" evidence="1">
    <location>
        <begin position="413"/>
        <end position="481"/>
    </location>
</feature>
<dbReference type="Proteomes" id="UP001054889">
    <property type="component" value="Unassembled WGS sequence"/>
</dbReference>
<keyword evidence="6" id="KW-1185">Reference proteome</keyword>
<evidence type="ECO:0000256" key="3">
    <source>
        <dbReference type="SAM" id="MobiDB-lite"/>
    </source>
</evidence>
<dbReference type="InterPro" id="IPR044601">
    <property type="entry name" value="HMGB6/HMGB13"/>
</dbReference>
<feature type="region of interest" description="Disordered" evidence="3">
    <location>
        <begin position="265"/>
        <end position="293"/>
    </location>
</feature>
<evidence type="ECO:0000313" key="5">
    <source>
        <dbReference type="EMBL" id="GJN19503.1"/>
    </source>
</evidence>
<feature type="domain" description="HMG box" evidence="4">
    <location>
        <begin position="413"/>
        <end position="481"/>
    </location>
</feature>
<evidence type="ECO:0000313" key="6">
    <source>
        <dbReference type="Proteomes" id="UP001054889"/>
    </source>
</evidence>
<evidence type="ECO:0000259" key="4">
    <source>
        <dbReference type="PROSITE" id="PS50118"/>
    </source>
</evidence>
<keyword evidence="2" id="KW-0175">Coiled coil</keyword>
<feature type="DNA-binding region" description="HMG box" evidence="1">
    <location>
        <begin position="165"/>
        <end position="233"/>
    </location>
</feature>
<gene>
    <name evidence="5" type="primary">gb06785</name>
    <name evidence="5" type="ORF">PR202_gb06785</name>
</gene>
<feature type="DNA-binding region" description="HMG box" evidence="1">
    <location>
        <begin position="288"/>
        <end position="354"/>
    </location>
</feature>
<feature type="domain" description="HMG box" evidence="4">
    <location>
        <begin position="165"/>
        <end position="233"/>
    </location>
</feature>
<dbReference type="PANTHER" id="PTHR46912:SF1">
    <property type="entry name" value="HIGH MOBILITY GROUP B PROTEIN 13"/>
    <property type="match status" value="1"/>
</dbReference>
<name>A0AAV5E9R6_ELECO</name>
<dbReference type="SMART" id="SM00398">
    <property type="entry name" value="HMG"/>
    <property type="match status" value="3"/>
</dbReference>
<feature type="region of interest" description="Disordered" evidence="3">
    <location>
        <begin position="390"/>
        <end position="420"/>
    </location>
</feature>
<dbReference type="CDD" id="cd22006">
    <property type="entry name" value="HMG-box_AtHMGB6-like_rpt1"/>
    <property type="match status" value="1"/>
</dbReference>
<reference evidence="5" key="1">
    <citation type="journal article" date="2018" name="DNA Res.">
        <title>Multiple hybrid de novo genome assembly of finger millet, an orphan allotetraploid crop.</title>
        <authorList>
            <person name="Hatakeyama M."/>
            <person name="Aluri S."/>
            <person name="Balachadran M.T."/>
            <person name="Sivarajan S.R."/>
            <person name="Patrignani A."/>
            <person name="Gruter S."/>
            <person name="Poveda L."/>
            <person name="Shimizu-Inatsugi R."/>
            <person name="Baeten J."/>
            <person name="Francoijs K.J."/>
            <person name="Nataraja K.N."/>
            <person name="Reddy Y.A.N."/>
            <person name="Phadnis S."/>
            <person name="Ravikumar R.L."/>
            <person name="Schlapbach R."/>
            <person name="Sreeman S.M."/>
            <person name="Shimizu K.K."/>
        </authorList>
    </citation>
    <scope>NUCLEOTIDE SEQUENCE</scope>
</reference>
<comment type="caution">
    <text evidence="5">The sequence shown here is derived from an EMBL/GenBank/DDBJ whole genome shotgun (WGS) entry which is preliminary data.</text>
</comment>
<keyword evidence="1" id="KW-0539">Nucleus</keyword>
<dbReference type="Pfam" id="PF00505">
    <property type="entry name" value="HMG_box"/>
    <property type="match status" value="3"/>
</dbReference>
<sequence>MATVAAGSKRGGGRGRKALVAVLDNEVNISAGKADVVHSSAQKAKRAPSKSSKAKAAAAAASPVAAPADEMAELQGMLERLRLEKEKAEEMVRERDEVIRKKEEEIETREKEQGRLQAELRKVQRAKEFKPTVSIPFVKSLLEKEQEGDDKGKKKKGKGKANKERKKPCPAYVLWCKDQWTEIKKENPEADFKEVSNALGAKWKAVGAEEKRPYEERYRQDKEAYLQVVGQEKREAEAMKLLEEEQMRWTAKELLEQYVKFRQEAEEGVEGKKGKRKNNKKDKDPSKPKQPMSAYFVYSQERRAALVAEKKNVPEIGKITGEEWKSMTEAQKAPYEKVAKKQKEEYLKQMEVYKQKKIEEAASLEKEEEEQKKILKQEALQLLKKKEKTENIIKKTKEKRQKKKQENADPNRPKKPASNFILFSKEARKQLLEERPGINNSTLNALISVKWKELSGEEKQVWNEKAAEGMAAYKKELEEYTKAHSSSAQLVP</sequence>
<dbReference type="InterPro" id="IPR009071">
    <property type="entry name" value="HMG_box_dom"/>
</dbReference>
<feature type="coiled-coil region" evidence="2">
    <location>
        <begin position="71"/>
        <end position="126"/>
    </location>
</feature>
<protein>
    <recommendedName>
        <fullName evidence="4">HMG box domain-containing protein</fullName>
    </recommendedName>
</protein>